<dbReference type="EMBL" id="VBOU01000129">
    <property type="protein sequence ID" value="TMQ51852.1"/>
    <property type="molecule type" value="Genomic_DNA"/>
</dbReference>
<accession>A0A538SKG5</accession>
<dbReference type="GO" id="GO:0045892">
    <property type="term" value="P:negative regulation of DNA-templated transcription"/>
    <property type="evidence" value="ECO:0007669"/>
    <property type="project" value="TreeGrafter"/>
</dbReference>
<keyword evidence="2" id="KW-0805">Transcription regulation</keyword>
<dbReference type="Gene3D" id="1.10.10.10">
    <property type="entry name" value="Winged helix-like DNA-binding domain superfamily/Winged helix DNA-binding domain"/>
    <property type="match status" value="1"/>
</dbReference>
<feature type="domain" description="Heat-inducible transcription repressor HrcA C-terminal" evidence="5">
    <location>
        <begin position="108"/>
        <end position="266"/>
    </location>
</feature>
<keyword evidence="4" id="KW-0804">Transcription</keyword>
<dbReference type="InterPro" id="IPR036388">
    <property type="entry name" value="WH-like_DNA-bd_sf"/>
</dbReference>
<dbReference type="PANTHER" id="PTHR34824">
    <property type="entry name" value="HEAT-INDUCIBLE TRANSCRIPTION REPRESSOR HRCA"/>
    <property type="match status" value="1"/>
</dbReference>
<proteinExistence type="inferred from homology"/>
<dbReference type="Pfam" id="PF01628">
    <property type="entry name" value="HrcA"/>
    <property type="match status" value="1"/>
</dbReference>
<name>A0A538SKG5_UNCEI</name>
<keyword evidence="3" id="KW-0346">Stress response</keyword>
<dbReference type="HAMAP" id="MF_00081">
    <property type="entry name" value="HrcA"/>
    <property type="match status" value="1"/>
</dbReference>
<dbReference type="InterPro" id="IPR002571">
    <property type="entry name" value="HrcA"/>
</dbReference>
<evidence type="ECO:0000259" key="5">
    <source>
        <dbReference type="Pfam" id="PF01628"/>
    </source>
</evidence>
<feature type="non-terminal residue" evidence="6">
    <location>
        <position position="268"/>
    </location>
</feature>
<evidence type="ECO:0000256" key="2">
    <source>
        <dbReference type="ARBA" id="ARBA00023015"/>
    </source>
</evidence>
<dbReference type="InterPro" id="IPR021153">
    <property type="entry name" value="HrcA_C"/>
</dbReference>
<comment type="caution">
    <text evidence="6">The sequence shown here is derived from an EMBL/GenBank/DDBJ whole genome shotgun (WGS) entry which is preliminary data.</text>
</comment>
<protein>
    <submittedName>
        <fullName evidence="6">Heat-inducible transcription repressor HrcA</fullName>
    </submittedName>
</protein>
<dbReference type="Proteomes" id="UP000319829">
    <property type="component" value="Unassembled WGS sequence"/>
</dbReference>
<evidence type="ECO:0000256" key="3">
    <source>
        <dbReference type="ARBA" id="ARBA00023016"/>
    </source>
</evidence>
<keyword evidence="1" id="KW-0678">Repressor</keyword>
<dbReference type="SUPFAM" id="SSF46785">
    <property type="entry name" value="Winged helix' DNA-binding domain"/>
    <property type="match status" value="1"/>
</dbReference>
<dbReference type="InterPro" id="IPR036390">
    <property type="entry name" value="WH_DNA-bd_sf"/>
</dbReference>
<evidence type="ECO:0000313" key="7">
    <source>
        <dbReference type="Proteomes" id="UP000319829"/>
    </source>
</evidence>
<gene>
    <name evidence="6" type="primary">hrcA</name>
    <name evidence="6" type="ORF">E6K74_12925</name>
</gene>
<evidence type="ECO:0000256" key="4">
    <source>
        <dbReference type="ARBA" id="ARBA00023163"/>
    </source>
</evidence>
<dbReference type="NCBIfam" id="TIGR00331">
    <property type="entry name" value="hrcA"/>
    <property type="match status" value="1"/>
</dbReference>
<sequence length="268" mass="30328">MSEIELENRGREVLREIIRNFIESGEPVGSRTIAKVYSEGLSAASIRNIMADLEEMGYLSQPHTSAGRVPTDRGYRYYVDSLLTAMALPRSDRERVAEVVRRQTSLPEVLHEISRLISHLTHQVGFVVCPDHTQAVLKHIEFISLGPSRILAILVDRAGVIHNRVADTSEALSQDELDKIGKYLVSEYQGKTLSEIRESLLQAMKEEKARFDKLLSRAIALGTQFLQAQEEVDKEVFVQGTPNILQQPDFSNMDEMRRIFETFEAKGK</sequence>
<organism evidence="6 7">
    <name type="scientific">Eiseniibacteriota bacterium</name>
    <dbReference type="NCBI Taxonomy" id="2212470"/>
    <lineage>
        <taxon>Bacteria</taxon>
        <taxon>Candidatus Eiseniibacteriota</taxon>
    </lineage>
</organism>
<dbReference type="AlphaFoldDB" id="A0A538SKG5"/>
<dbReference type="SUPFAM" id="SSF55781">
    <property type="entry name" value="GAF domain-like"/>
    <property type="match status" value="1"/>
</dbReference>
<reference evidence="6 7" key="1">
    <citation type="journal article" date="2019" name="Nat. Microbiol.">
        <title>Mediterranean grassland soil C-N compound turnover is dependent on rainfall and depth, and is mediated by genomically divergent microorganisms.</title>
        <authorList>
            <person name="Diamond S."/>
            <person name="Andeer P.F."/>
            <person name="Li Z."/>
            <person name="Crits-Christoph A."/>
            <person name="Burstein D."/>
            <person name="Anantharaman K."/>
            <person name="Lane K.R."/>
            <person name="Thomas B.C."/>
            <person name="Pan C."/>
            <person name="Northen T.R."/>
            <person name="Banfield J.F."/>
        </authorList>
    </citation>
    <scope>NUCLEOTIDE SEQUENCE [LARGE SCALE GENOMIC DNA]</scope>
    <source>
        <strain evidence="6">WS_4</strain>
    </source>
</reference>
<evidence type="ECO:0000313" key="6">
    <source>
        <dbReference type="EMBL" id="TMQ51852.1"/>
    </source>
</evidence>
<dbReference type="PANTHER" id="PTHR34824:SF1">
    <property type="entry name" value="HEAT-INDUCIBLE TRANSCRIPTION REPRESSOR HRCA"/>
    <property type="match status" value="1"/>
</dbReference>
<dbReference type="GO" id="GO:0003677">
    <property type="term" value="F:DNA binding"/>
    <property type="evidence" value="ECO:0007669"/>
    <property type="project" value="InterPro"/>
</dbReference>
<evidence type="ECO:0000256" key="1">
    <source>
        <dbReference type="ARBA" id="ARBA00022491"/>
    </source>
</evidence>